<protein>
    <submittedName>
        <fullName evidence="2">Uncharacterized protein</fullName>
    </submittedName>
</protein>
<keyword evidence="1" id="KW-0812">Transmembrane</keyword>
<dbReference type="Proteomes" id="UP000198539">
    <property type="component" value="Unassembled WGS sequence"/>
</dbReference>
<keyword evidence="3" id="KW-1185">Reference proteome</keyword>
<organism evidence="2 3">
    <name type="scientific">Roseicitreum antarcticum</name>
    <dbReference type="NCBI Taxonomy" id="564137"/>
    <lineage>
        <taxon>Bacteria</taxon>
        <taxon>Pseudomonadati</taxon>
        <taxon>Pseudomonadota</taxon>
        <taxon>Alphaproteobacteria</taxon>
        <taxon>Rhodobacterales</taxon>
        <taxon>Paracoccaceae</taxon>
        <taxon>Roseicitreum</taxon>
    </lineage>
</organism>
<accession>A0A1H2UST8</accession>
<dbReference type="AlphaFoldDB" id="A0A1H2UST8"/>
<gene>
    <name evidence="2" type="ORF">SAMN04488238_102471</name>
</gene>
<dbReference type="EMBL" id="FNOM01000002">
    <property type="protein sequence ID" value="SDW58624.1"/>
    <property type="molecule type" value="Genomic_DNA"/>
</dbReference>
<dbReference type="STRING" id="564137.SAMN04488238_102471"/>
<dbReference type="OrthoDB" id="7630018at2"/>
<name>A0A1H2UST8_9RHOB</name>
<evidence type="ECO:0000313" key="3">
    <source>
        <dbReference type="Proteomes" id="UP000198539"/>
    </source>
</evidence>
<evidence type="ECO:0000313" key="2">
    <source>
        <dbReference type="EMBL" id="SDW58624.1"/>
    </source>
</evidence>
<dbReference type="RefSeq" id="WP_092886194.1">
    <property type="nucleotide sequence ID" value="NZ_CP061498.1"/>
</dbReference>
<proteinExistence type="predicted"/>
<evidence type="ECO:0000256" key="1">
    <source>
        <dbReference type="SAM" id="Phobius"/>
    </source>
</evidence>
<sequence>MQHLIDIAIGAGALLAAAYCLMLSRRLRALTRLDGDVGNAIALLSAQVDALNTALIRAQKASEASVARLSEQTTRADNATRQLELLLASMHGVPASAAPPPVPNVGPSRARVVRKRFSEAVE</sequence>
<keyword evidence="1" id="KW-1133">Transmembrane helix</keyword>
<reference evidence="2 3" key="1">
    <citation type="submission" date="2016-10" db="EMBL/GenBank/DDBJ databases">
        <authorList>
            <person name="de Groot N.N."/>
        </authorList>
    </citation>
    <scope>NUCLEOTIDE SEQUENCE [LARGE SCALE GENOMIC DNA]</scope>
    <source>
        <strain evidence="2 3">CGMCC 1.8894</strain>
    </source>
</reference>
<feature type="transmembrane region" description="Helical" evidence="1">
    <location>
        <begin position="6"/>
        <end position="24"/>
    </location>
</feature>
<keyword evidence="1" id="KW-0472">Membrane</keyword>